<keyword evidence="2" id="KW-0812">Transmembrane</keyword>
<keyword evidence="2" id="KW-0472">Membrane</keyword>
<dbReference type="EMBL" id="CP021121">
    <property type="protein sequence ID" value="ARQ69421.1"/>
    <property type="molecule type" value="Genomic_DNA"/>
</dbReference>
<dbReference type="KEGG" id="smao:CAG99_11570"/>
<dbReference type="AlphaFoldDB" id="A0A1W7CX69"/>
<accession>A0A1W7CX69</accession>
<organism evidence="3 4">
    <name type="scientific">Streptomyces marincola</name>
    <dbReference type="NCBI Taxonomy" id="2878388"/>
    <lineage>
        <taxon>Bacteria</taxon>
        <taxon>Bacillati</taxon>
        <taxon>Actinomycetota</taxon>
        <taxon>Actinomycetes</taxon>
        <taxon>Kitasatosporales</taxon>
        <taxon>Streptomycetaceae</taxon>
        <taxon>Streptomyces</taxon>
    </lineage>
</organism>
<evidence type="ECO:0000313" key="3">
    <source>
        <dbReference type="EMBL" id="ARQ69421.1"/>
    </source>
</evidence>
<feature type="transmembrane region" description="Helical" evidence="2">
    <location>
        <begin position="177"/>
        <end position="200"/>
    </location>
</feature>
<dbReference type="RefSeq" id="WP_086159226.1">
    <property type="nucleotide sequence ID" value="NZ_CP021121.1"/>
</dbReference>
<dbReference type="Proteomes" id="UP000194218">
    <property type="component" value="Chromosome"/>
</dbReference>
<evidence type="ECO:0000256" key="2">
    <source>
        <dbReference type="SAM" id="Phobius"/>
    </source>
</evidence>
<gene>
    <name evidence="3" type="ORF">CAG99_11570</name>
</gene>
<feature type="region of interest" description="Disordered" evidence="1">
    <location>
        <begin position="442"/>
        <end position="462"/>
    </location>
</feature>
<reference evidence="3 4" key="1">
    <citation type="submission" date="2017-05" db="EMBL/GenBank/DDBJ databases">
        <title>Complete genome sequence of Streptomyces sp. SCSIO 03032 revealed the diverse biosynthetic pathways for its bioactive secondary metabolites.</title>
        <authorList>
            <person name="Ma L."/>
            <person name="Zhu Y."/>
            <person name="Zhang W."/>
            <person name="Zhang G."/>
            <person name="Tian X."/>
            <person name="Zhang S."/>
            <person name="Zhang C."/>
        </authorList>
    </citation>
    <scope>NUCLEOTIDE SEQUENCE [LARGE SCALE GENOMIC DNA]</scope>
    <source>
        <strain evidence="3 4">SCSIO 03032</strain>
    </source>
</reference>
<feature type="transmembrane region" description="Helical" evidence="2">
    <location>
        <begin position="376"/>
        <end position="399"/>
    </location>
</feature>
<evidence type="ECO:0000256" key="1">
    <source>
        <dbReference type="SAM" id="MobiDB-lite"/>
    </source>
</evidence>
<protein>
    <submittedName>
        <fullName evidence="3">Uncharacterized protein</fullName>
    </submittedName>
</protein>
<proteinExistence type="predicted"/>
<sequence length="462" mass="48387">MNTAPPVLFAAQRPLARWGVLRRARVTVDEGRLVVRDRFRAHTWAVGPRGVASAVHVDGRLCPSASGARLRNLGKGRPSEAGGCLHLCDGEGRALACLVLSDWLPNGALPVPLETPDAVATAVNGVGRGDHLERSGVAAFLRHHGIAVRVAPGGAEPPRAPGFAGTLRPGPKDGPAVLPMLLGLAQLLVLGLGSFLVGGVSGDEGIWAVLVSVPFLVFALCTAGAAFVLGLAGARAERPALAELRPSPGIAVTRGFLRRAAVRLTDEALELRTAQHEKRLVPPPADPVLGVREAVVFEDDGRPWGVALTDDRQVAQVFLHGDTWLAGDPGLGRLRDFCARAGIGLRRQPLPAFPGRRPEDRTARRWRAGDYGLNDLFAYSVLMPSVVAVGAVPAFFGMAGGNVDWAPFPVVFGLAFAIGVVPYVIRGAVRKWSLNRLVPAGPAPDARSGAAQAPGDEGAATL</sequence>
<name>A0A1W7CX69_9ACTN</name>
<evidence type="ECO:0000313" key="4">
    <source>
        <dbReference type="Proteomes" id="UP000194218"/>
    </source>
</evidence>
<keyword evidence="2" id="KW-1133">Transmembrane helix</keyword>
<feature type="transmembrane region" description="Helical" evidence="2">
    <location>
        <begin position="405"/>
        <end position="425"/>
    </location>
</feature>
<dbReference type="OrthoDB" id="3991666at2"/>
<feature type="transmembrane region" description="Helical" evidence="2">
    <location>
        <begin position="206"/>
        <end position="232"/>
    </location>
</feature>
<keyword evidence="4" id="KW-1185">Reference proteome</keyword>